<comment type="catalytic activity">
    <reaction evidence="8">
        <text>[beta-adrenergic receptor] + ATP = [beta-adrenergic receptor]-phosphate + ADP + H(+)</text>
        <dbReference type="Rhea" id="RHEA:19429"/>
        <dbReference type="Rhea" id="RHEA-COMP:11222"/>
        <dbReference type="Rhea" id="RHEA-COMP:11223"/>
        <dbReference type="ChEBI" id="CHEBI:15378"/>
        <dbReference type="ChEBI" id="CHEBI:30616"/>
        <dbReference type="ChEBI" id="CHEBI:43176"/>
        <dbReference type="ChEBI" id="CHEBI:68546"/>
        <dbReference type="ChEBI" id="CHEBI:456216"/>
        <dbReference type="EC" id="2.7.11.15"/>
    </reaction>
    <physiologicalReaction direction="left-to-right" evidence="8">
        <dbReference type="Rhea" id="RHEA:19430"/>
    </physiologicalReaction>
</comment>
<reference evidence="16" key="2">
    <citation type="submission" date="2025-08" db="UniProtKB">
        <authorList>
            <consortium name="Ensembl"/>
        </authorList>
    </citation>
    <scope>IDENTIFICATION</scope>
</reference>
<keyword evidence="6 10" id="KW-0067">ATP-binding</keyword>
<dbReference type="GO" id="GO:0007186">
    <property type="term" value="P:G protein-coupled receptor signaling pathway"/>
    <property type="evidence" value="ECO:0007669"/>
    <property type="project" value="TreeGrafter"/>
</dbReference>
<dbReference type="InterPro" id="IPR011993">
    <property type="entry name" value="PH-like_dom_sf"/>
</dbReference>
<keyword evidence="2 11" id="KW-0723">Serine/threonine-protein kinase</keyword>
<dbReference type="GO" id="GO:0003315">
    <property type="term" value="P:heart rudiment formation"/>
    <property type="evidence" value="ECO:0007669"/>
    <property type="project" value="Ensembl"/>
</dbReference>
<keyword evidence="5 11" id="KW-0418">Kinase</keyword>
<dbReference type="InterPro" id="IPR000719">
    <property type="entry name" value="Prot_kinase_dom"/>
</dbReference>
<dbReference type="InterPro" id="IPR017441">
    <property type="entry name" value="Protein_kinase_ATP_BS"/>
</dbReference>
<dbReference type="Gene3D" id="2.30.29.30">
    <property type="entry name" value="Pleckstrin-homology domain (PH domain)/Phosphotyrosine-binding domain (PTB)"/>
    <property type="match status" value="1"/>
</dbReference>
<dbReference type="PROSITE" id="PS50132">
    <property type="entry name" value="RGS"/>
    <property type="match status" value="1"/>
</dbReference>
<evidence type="ECO:0000256" key="3">
    <source>
        <dbReference type="ARBA" id="ARBA00022679"/>
    </source>
</evidence>
<dbReference type="PRINTS" id="PR00717">
    <property type="entry name" value="GPCRKINASE"/>
</dbReference>
<dbReference type="GO" id="GO:0047696">
    <property type="term" value="F:beta-adrenergic receptor kinase activity"/>
    <property type="evidence" value="ECO:0007669"/>
    <property type="project" value="UniProtKB-EC"/>
</dbReference>
<dbReference type="FunFam" id="2.30.29.30:FF:000084">
    <property type="entry name" value="G protein-coupled receptor kinase"/>
    <property type="match status" value="1"/>
</dbReference>
<comment type="subcellular location">
    <subcellularLocation>
        <location evidence="7">Presynapse</location>
    </subcellularLocation>
</comment>
<dbReference type="GO" id="GO:0001664">
    <property type="term" value="F:G protein-coupled receptor binding"/>
    <property type="evidence" value="ECO:0007669"/>
    <property type="project" value="TreeGrafter"/>
</dbReference>
<feature type="binding site" evidence="10">
    <location>
        <position position="244"/>
    </location>
    <ligand>
        <name>ATP</name>
        <dbReference type="ChEBI" id="CHEBI:30616"/>
    </ligand>
</feature>
<dbReference type="PROSITE" id="PS50003">
    <property type="entry name" value="PH_DOMAIN"/>
    <property type="match status" value="1"/>
</dbReference>
<gene>
    <name evidence="16" type="primary">GRK3</name>
    <name evidence="16" type="synonym">grk3</name>
</gene>
<dbReference type="SUPFAM" id="SSF48097">
    <property type="entry name" value="Regulator of G-protein signaling, RGS"/>
    <property type="match status" value="1"/>
</dbReference>
<evidence type="ECO:0000256" key="10">
    <source>
        <dbReference type="PROSITE-ProRule" id="PRU10141"/>
    </source>
</evidence>
<evidence type="ECO:0000256" key="1">
    <source>
        <dbReference type="ARBA" id="ARBA00009793"/>
    </source>
</evidence>
<dbReference type="SMART" id="SM00233">
    <property type="entry name" value="PH"/>
    <property type="match status" value="1"/>
</dbReference>
<dbReference type="SUPFAM" id="SSF56112">
    <property type="entry name" value="Protein kinase-like (PK-like)"/>
    <property type="match status" value="1"/>
</dbReference>
<dbReference type="SMART" id="SM00220">
    <property type="entry name" value="S_TKc"/>
    <property type="match status" value="1"/>
</dbReference>
<dbReference type="Gene3D" id="3.30.200.20">
    <property type="entry name" value="Phosphorylase Kinase, domain 1"/>
    <property type="match status" value="1"/>
</dbReference>
<dbReference type="GO" id="GO:0055001">
    <property type="term" value="P:muscle cell development"/>
    <property type="evidence" value="ECO:0007669"/>
    <property type="project" value="Ensembl"/>
</dbReference>
<dbReference type="PANTHER" id="PTHR24355:SF18">
    <property type="entry name" value="G PROTEIN-COUPLED RECEPTOR KINASE"/>
    <property type="match status" value="1"/>
</dbReference>
<feature type="domain" description="RGS" evidence="14">
    <location>
        <begin position="54"/>
        <end position="173"/>
    </location>
</feature>
<feature type="active site" description="Proton acceptor" evidence="9">
    <location>
        <position position="341"/>
    </location>
</feature>
<dbReference type="InterPro" id="IPR008271">
    <property type="entry name" value="Ser/Thr_kinase_AS"/>
</dbReference>
<reference evidence="16" key="3">
    <citation type="submission" date="2025-09" db="UniProtKB">
        <authorList>
            <consortium name="Ensembl"/>
        </authorList>
    </citation>
    <scope>IDENTIFICATION</scope>
</reference>
<dbReference type="Pfam" id="PF00169">
    <property type="entry name" value="PH"/>
    <property type="match status" value="1"/>
</dbReference>
<evidence type="ECO:0000256" key="5">
    <source>
        <dbReference type="ARBA" id="ARBA00022777"/>
    </source>
</evidence>
<dbReference type="GO" id="GO:0098793">
    <property type="term" value="C:presynapse"/>
    <property type="evidence" value="ECO:0007669"/>
    <property type="project" value="UniProtKB-SubCell"/>
</dbReference>
<comment type="similarity">
    <text evidence="1 11">Belongs to the protein kinase superfamily. AGC Ser/Thr protein kinase family. GPRK subfamily.</text>
</comment>
<evidence type="ECO:0000256" key="7">
    <source>
        <dbReference type="ARBA" id="ARBA00034106"/>
    </source>
</evidence>
<dbReference type="CDD" id="cd01240">
    <property type="entry name" value="PH_GRK2_subgroup"/>
    <property type="match status" value="1"/>
</dbReference>
<reference evidence="16 17" key="1">
    <citation type="submission" date="2019-04" db="EMBL/GenBank/DDBJ databases">
        <authorList>
            <consortium name="Wellcome Sanger Institute Data Sharing"/>
        </authorList>
    </citation>
    <scope>NUCLEOTIDE SEQUENCE [LARGE SCALE GENOMIC DNA]</scope>
</reference>
<dbReference type="PROSITE" id="PS50011">
    <property type="entry name" value="PROTEIN_KINASE_DOM"/>
    <property type="match status" value="1"/>
</dbReference>
<evidence type="ECO:0000313" key="17">
    <source>
        <dbReference type="Proteomes" id="UP000694397"/>
    </source>
</evidence>
<dbReference type="FunFam" id="1.10.510.10:FF:000118">
    <property type="entry name" value="G protein-coupled receptor kinase"/>
    <property type="match status" value="1"/>
</dbReference>
<dbReference type="GO" id="GO:0008016">
    <property type="term" value="P:regulation of heart contraction"/>
    <property type="evidence" value="ECO:0007669"/>
    <property type="project" value="Ensembl"/>
</dbReference>
<evidence type="ECO:0000259" key="15">
    <source>
        <dbReference type="PROSITE" id="PS51285"/>
    </source>
</evidence>
<evidence type="ECO:0000259" key="12">
    <source>
        <dbReference type="PROSITE" id="PS50003"/>
    </source>
</evidence>
<dbReference type="InterPro" id="IPR036305">
    <property type="entry name" value="RGS_sf"/>
</dbReference>
<sequence>MADLEAVLADVSYLMAMEKSKSTPAARASKKIVLPEPSIRSVMQKYLEERDELTFDKIFNQKIGFLLFKDFCMNEIDEAVPQLKFYEEIKEYEKLDSEEERLYRSRQIYDVYIMKELLSCSHVRLPPLPVRSTPWESRVAPWSLCLCAPFSKTAVEHVQTHLAKKQVPPSLFQVFATCNDVSWKFFFFLFLSDKFTRFCQWKNVELNIHLTMNDFSVHRIIGRGGFGEVYGCRKADTGKMYAMKCLDKKRIKMKQGETLALNERIMLSLVSTGDCPFIVCMTYAFHTPDKLCFILDLMNGGDLHYHLSQHGVFSEKEMRFYAAEIILGLEHMHNRFVVYRDLKPANILLDEHGHVRISDLGLACDFSKKKPHASVGTHGYMAPEVLQKGTAYDSSADWFSLGCMLFKLLRGHSPFRQHKTKDKHEIDRMTLTMNVELPDSFSAELKTLLEGLLQRDVAKRLGCLGQGAQEVKEHVFFKGIDWQQVYLQKYSPPLIPPRGEVNAADAFDIGSFDEEDTKGIKLLDSDQELYKNFPLVISERWQQEVAETVYEAVNSDTDKNEARKRAKNKQLGHEEDYALGKDCIMHGYMLKLGNPFLTQWQRRYFYLFPNRVEWRGEGESRQNLLTMEQIVSVEETQIKDKKCILLRVKGGKQFVLQCESDPEFVQWKKELTEAFTEAQKLLRRAPKVIGKSRTGVVELSKPPLTHRNSNGL</sequence>
<dbReference type="GO" id="GO:0007224">
    <property type="term" value="P:smoothened signaling pathway"/>
    <property type="evidence" value="ECO:0007669"/>
    <property type="project" value="Ensembl"/>
</dbReference>
<evidence type="ECO:0000256" key="9">
    <source>
        <dbReference type="PIRSR" id="PIRSR600239-51"/>
    </source>
</evidence>
<dbReference type="GO" id="GO:0005524">
    <property type="term" value="F:ATP binding"/>
    <property type="evidence" value="ECO:0007669"/>
    <property type="project" value="UniProtKB-UniRule"/>
</dbReference>
<dbReference type="SMART" id="SM00133">
    <property type="entry name" value="S_TK_X"/>
    <property type="match status" value="1"/>
</dbReference>
<dbReference type="InterPro" id="IPR011009">
    <property type="entry name" value="Kinase-like_dom_sf"/>
</dbReference>
<dbReference type="InterPro" id="IPR000961">
    <property type="entry name" value="AGC-kinase_C"/>
</dbReference>
<feature type="domain" description="Protein kinase" evidence="13">
    <location>
        <begin position="215"/>
        <end position="477"/>
    </location>
</feature>
<dbReference type="GeneTree" id="ENSGT00940000157699"/>
<dbReference type="EC" id="2.7.11.-" evidence="11"/>
<evidence type="ECO:0000256" key="2">
    <source>
        <dbReference type="ARBA" id="ARBA00022527"/>
    </source>
</evidence>
<evidence type="ECO:0000259" key="14">
    <source>
        <dbReference type="PROSITE" id="PS50132"/>
    </source>
</evidence>
<dbReference type="InterPro" id="IPR001849">
    <property type="entry name" value="PH_domain"/>
</dbReference>
<dbReference type="PROSITE" id="PS00107">
    <property type="entry name" value="PROTEIN_KINASE_ATP"/>
    <property type="match status" value="1"/>
</dbReference>
<dbReference type="Pfam" id="PF00069">
    <property type="entry name" value="Pkinase"/>
    <property type="match status" value="1"/>
</dbReference>
<dbReference type="FunFam" id="3.30.200.20:FF:000068">
    <property type="entry name" value="G protein-coupled receptor kinase"/>
    <property type="match status" value="1"/>
</dbReference>
<dbReference type="PROSITE" id="PS51285">
    <property type="entry name" value="AGC_KINASE_CTER"/>
    <property type="match status" value="1"/>
</dbReference>
<dbReference type="Gene3D" id="1.10.510.10">
    <property type="entry name" value="Transferase(Phosphotransferase) domain 1"/>
    <property type="match status" value="1"/>
</dbReference>
<dbReference type="Pfam" id="PF00615">
    <property type="entry name" value="RGS"/>
    <property type="match status" value="1"/>
</dbReference>
<organism evidence="16 17">
    <name type="scientific">Scleropages formosus</name>
    <name type="common">Asian bonytongue</name>
    <name type="synonym">Osteoglossum formosum</name>
    <dbReference type="NCBI Taxonomy" id="113540"/>
    <lineage>
        <taxon>Eukaryota</taxon>
        <taxon>Metazoa</taxon>
        <taxon>Chordata</taxon>
        <taxon>Craniata</taxon>
        <taxon>Vertebrata</taxon>
        <taxon>Euteleostomi</taxon>
        <taxon>Actinopterygii</taxon>
        <taxon>Neopterygii</taxon>
        <taxon>Teleostei</taxon>
        <taxon>Osteoglossocephala</taxon>
        <taxon>Osteoglossomorpha</taxon>
        <taxon>Osteoglossiformes</taxon>
        <taxon>Osteoglossidae</taxon>
        <taxon>Scleropages</taxon>
    </lineage>
</organism>
<dbReference type="GO" id="GO:0043009">
    <property type="term" value="P:chordate embryonic development"/>
    <property type="evidence" value="ECO:0007669"/>
    <property type="project" value="Ensembl"/>
</dbReference>
<feature type="domain" description="AGC-kinase C-terminal" evidence="15">
    <location>
        <begin position="478"/>
        <end position="545"/>
    </location>
</feature>
<dbReference type="OrthoDB" id="354826at2759"/>
<evidence type="ECO:0000313" key="16">
    <source>
        <dbReference type="Ensembl" id="ENSSFOP00015064775.1"/>
    </source>
</evidence>
<dbReference type="GO" id="GO:0004703">
    <property type="term" value="F:G protein-coupled receptor kinase activity"/>
    <property type="evidence" value="ECO:0007669"/>
    <property type="project" value="InterPro"/>
</dbReference>
<keyword evidence="17" id="KW-1185">Reference proteome</keyword>
<keyword evidence="3 11" id="KW-0808">Transferase</keyword>
<evidence type="ECO:0000256" key="11">
    <source>
        <dbReference type="RuleBase" id="RU000308"/>
    </source>
</evidence>
<dbReference type="Proteomes" id="UP000694397">
    <property type="component" value="Chromosome 6"/>
</dbReference>
<dbReference type="AlphaFoldDB" id="A0A8C9VUB3"/>
<evidence type="ECO:0000256" key="6">
    <source>
        <dbReference type="ARBA" id="ARBA00022840"/>
    </source>
</evidence>
<name>A0A8C9VUB3_SCLFO</name>
<dbReference type="SMART" id="SM00315">
    <property type="entry name" value="RGS"/>
    <property type="match status" value="1"/>
</dbReference>
<protein>
    <recommendedName>
        <fullName evidence="11">G protein-coupled receptor kinase</fullName>
        <ecNumber evidence="11">2.7.11.-</ecNumber>
    </recommendedName>
</protein>
<dbReference type="Ensembl" id="ENSSFOT00015077176.1">
    <property type="protein sequence ID" value="ENSSFOP00015064775.1"/>
    <property type="gene ID" value="ENSSFOG00015010675.2"/>
</dbReference>
<accession>A0A8C9VUB3</accession>
<dbReference type="SUPFAM" id="SSF50729">
    <property type="entry name" value="PH domain-like"/>
    <property type="match status" value="1"/>
</dbReference>
<dbReference type="InterPro" id="IPR044926">
    <property type="entry name" value="RGS_subdomain_2"/>
</dbReference>
<dbReference type="PANTHER" id="PTHR24355">
    <property type="entry name" value="G PROTEIN-COUPLED RECEPTOR KINASE/RIBOSOMAL PROTEIN S6 KINASE"/>
    <property type="match status" value="1"/>
</dbReference>
<feature type="domain" description="PH" evidence="12">
    <location>
        <begin position="582"/>
        <end position="676"/>
    </location>
</feature>
<dbReference type="CDD" id="cd05633">
    <property type="entry name" value="STKc_GRK3"/>
    <property type="match status" value="1"/>
</dbReference>
<dbReference type="GO" id="GO:0009966">
    <property type="term" value="P:regulation of signal transduction"/>
    <property type="evidence" value="ECO:0007669"/>
    <property type="project" value="TreeGrafter"/>
</dbReference>
<keyword evidence="4 10" id="KW-0547">Nucleotide-binding</keyword>
<dbReference type="InterPro" id="IPR016137">
    <property type="entry name" value="RGS"/>
</dbReference>
<dbReference type="Gene3D" id="1.10.167.10">
    <property type="entry name" value="Regulator of G-protein Signalling 4, domain 2"/>
    <property type="match status" value="1"/>
</dbReference>
<evidence type="ECO:0000256" key="8">
    <source>
        <dbReference type="ARBA" id="ARBA00036224"/>
    </source>
</evidence>
<dbReference type="PROSITE" id="PS00108">
    <property type="entry name" value="PROTEIN_KINASE_ST"/>
    <property type="match status" value="1"/>
</dbReference>
<dbReference type="InterPro" id="IPR000239">
    <property type="entry name" value="GPCR_kinase"/>
</dbReference>
<proteinExistence type="inferred from homology"/>
<evidence type="ECO:0000259" key="13">
    <source>
        <dbReference type="PROSITE" id="PS50011"/>
    </source>
</evidence>
<evidence type="ECO:0000256" key="4">
    <source>
        <dbReference type="ARBA" id="ARBA00022741"/>
    </source>
</evidence>